<dbReference type="PROSITE" id="PS50005">
    <property type="entry name" value="TPR"/>
    <property type="match status" value="1"/>
</dbReference>
<evidence type="ECO:0000313" key="8">
    <source>
        <dbReference type="Proteomes" id="UP001642360"/>
    </source>
</evidence>
<reference evidence="7 8" key="1">
    <citation type="submission" date="2024-02" db="EMBL/GenBank/DDBJ databases">
        <authorList>
            <person name="Vignale AGUSTIN F."/>
            <person name="Sosa J E."/>
            <person name="Modenutti C."/>
        </authorList>
    </citation>
    <scope>NUCLEOTIDE SEQUENCE [LARGE SCALE GENOMIC DNA]</scope>
</reference>
<dbReference type="PANTHER" id="PTHR46803:SF2">
    <property type="entry name" value="E3 UBIQUITIN-PROTEIN LIGASE CHIP"/>
    <property type="match status" value="1"/>
</dbReference>
<protein>
    <recommendedName>
        <fullName evidence="2">RING-type E3 ubiquitin transferase</fullName>
        <ecNumber evidence="2">2.3.2.27</ecNumber>
    </recommendedName>
</protein>
<dbReference type="GO" id="GO:0061630">
    <property type="term" value="F:ubiquitin protein ligase activity"/>
    <property type="evidence" value="ECO:0007669"/>
    <property type="project" value="UniProtKB-EC"/>
</dbReference>
<dbReference type="EMBL" id="CAUOFW020001081">
    <property type="protein sequence ID" value="CAK9140885.1"/>
    <property type="molecule type" value="Genomic_DNA"/>
</dbReference>
<evidence type="ECO:0000256" key="1">
    <source>
        <dbReference type="ARBA" id="ARBA00000900"/>
    </source>
</evidence>
<evidence type="ECO:0000256" key="4">
    <source>
        <dbReference type="ARBA" id="ARBA00022737"/>
    </source>
</evidence>
<dbReference type="PANTHER" id="PTHR46803">
    <property type="entry name" value="E3 UBIQUITIN-PROTEIN LIGASE CHIP"/>
    <property type="match status" value="1"/>
</dbReference>
<dbReference type="Gene3D" id="1.25.40.10">
    <property type="entry name" value="Tetratricopeptide repeat domain"/>
    <property type="match status" value="1"/>
</dbReference>
<organism evidence="7 8">
    <name type="scientific">Ilex paraguariensis</name>
    <name type="common">yerba mate</name>
    <dbReference type="NCBI Taxonomy" id="185542"/>
    <lineage>
        <taxon>Eukaryota</taxon>
        <taxon>Viridiplantae</taxon>
        <taxon>Streptophyta</taxon>
        <taxon>Embryophyta</taxon>
        <taxon>Tracheophyta</taxon>
        <taxon>Spermatophyta</taxon>
        <taxon>Magnoliopsida</taxon>
        <taxon>eudicotyledons</taxon>
        <taxon>Gunneridae</taxon>
        <taxon>Pentapetalae</taxon>
        <taxon>asterids</taxon>
        <taxon>campanulids</taxon>
        <taxon>Aquifoliales</taxon>
        <taxon>Aquifoliaceae</taxon>
        <taxon>Ilex</taxon>
    </lineage>
</organism>
<dbReference type="InterPro" id="IPR019734">
    <property type="entry name" value="TPR_rpt"/>
</dbReference>
<evidence type="ECO:0000313" key="7">
    <source>
        <dbReference type="EMBL" id="CAK9140885.1"/>
    </source>
</evidence>
<comment type="catalytic activity">
    <reaction evidence="1">
        <text>S-ubiquitinyl-[E2 ubiquitin-conjugating enzyme]-L-cysteine + [acceptor protein]-L-lysine = [E2 ubiquitin-conjugating enzyme]-L-cysteine + N(6)-ubiquitinyl-[acceptor protein]-L-lysine.</text>
        <dbReference type="EC" id="2.3.2.27"/>
    </reaction>
</comment>
<dbReference type="GO" id="GO:0016567">
    <property type="term" value="P:protein ubiquitination"/>
    <property type="evidence" value="ECO:0007669"/>
    <property type="project" value="UniProtKB-ARBA"/>
</dbReference>
<sequence length="117" mass="12798">MAPTVASSAVAKQAELRKQEGNNCFKKGRFGAAIDAYTEAIALCPNVPIYWTNRALCHRNRNDWKKVEEDCRTAVQLDHNSVKVGRLSQISVFLDFLGICGLISITTEIGGPLQGCS</sequence>
<feature type="repeat" description="TPR" evidence="6">
    <location>
        <begin position="14"/>
        <end position="47"/>
    </location>
</feature>
<evidence type="ECO:0000256" key="2">
    <source>
        <dbReference type="ARBA" id="ARBA00012483"/>
    </source>
</evidence>
<evidence type="ECO:0000256" key="5">
    <source>
        <dbReference type="ARBA" id="ARBA00022786"/>
    </source>
</evidence>
<keyword evidence="6" id="KW-0802">TPR repeat</keyword>
<keyword evidence="4" id="KW-0677">Repeat</keyword>
<keyword evidence="8" id="KW-1185">Reference proteome</keyword>
<dbReference type="SUPFAM" id="SSF48452">
    <property type="entry name" value="TPR-like"/>
    <property type="match status" value="1"/>
</dbReference>
<keyword evidence="5" id="KW-0833">Ubl conjugation pathway</keyword>
<name>A0ABC8R7A4_9AQUA</name>
<dbReference type="Pfam" id="PF13414">
    <property type="entry name" value="TPR_11"/>
    <property type="match status" value="1"/>
</dbReference>
<proteinExistence type="predicted"/>
<gene>
    <name evidence="7" type="ORF">ILEXP_LOCUS8393</name>
</gene>
<dbReference type="Proteomes" id="UP001642360">
    <property type="component" value="Unassembled WGS sequence"/>
</dbReference>
<dbReference type="AlphaFoldDB" id="A0ABC8R7A4"/>
<dbReference type="SMART" id="SM00028">
    <property type="entry name" value="TPR"/>
    <property type="match status" value="2"/>
</dbReference>
<keyword evidence="3" id="KW-0808">Transferase</keyword>
<dbReference type="InterPro" id="IPR011990">
    <property type="entry name" value="TPR-like_helical_dom_sf"/>
</dbReference>
<evidence type="ECO:0000256" key="3">
    <source>
        <dbReference type="ARBA" id="ARBA00022679"/>
    </source>
</evidence>
<comment type="caution">
    <text evidence="7">The sequence shown here is derived from an EMBL/GenBank/DDBJ whole genome shotgun (WGS) entry which is preliminary data.</text>
</comment>
<accession>A0ABC8R7A4</accession>
<dbReference type="EC" id="2.3.2.27" evidence="2"/>
<evidence type="ECO:0000256" key="6">
    <source>
        <dbReference type="PROSITE-ProRule" id="PRU00339"/>
    </source>
</evidence>